<protein>
    <submittedName>
        <fullName evidence="1">Uncharacterized protein</fullName>
    </submittedName>
</protein>
<keyword evidence="2" id="KW-1185">Reference proteome</keyword>
<accession>A0AAW0BUK2</accession>
<comment type="caution">
    <text evidence="1">The sequence shown here is derived from an EMBL/GenBank/DDBJ whole genome shotgun (WGS) entry which is preliminary data.</text>
</comment>
<reference evidence="1 2" key="1">
    <citation type="journal article" date="2024" name="J Genomics">
        <title>Draft genome sequencing and assembly of Favolaschia claudopus CIRM-BRFM 2984 isolated from oak limbs.</title>
        <authorList>
            <person name="Navarro D."/>
            <person name="Drula E."/>
            <person name="Chaduli D."/>
            <person name="Cazenave R."/>
            <person name="Ahrendt S."/>
            <person name="Wang J."/>
            <person name="Lipzen A."/>
            <person name="Daum C."/>
            <person name="Barry K."/>
            <person name="Grigoriev I.V."/>
            <person name="Favel A."/>
            <person name="Rosso M.N."/>
            <person name="Martin F."/>
        </authorList>
    </citation>
    <scope>NUCLEOTIDE SEQUENCE [LARGE SCALE GENOMIC DNA]</scope>
    <source>
        <strain evidence="1 2">CIRM-BRFM 2984</strain>
    </source>
</reference>
<dbReference type="EMBL" id="JAWWNJ010000025">
    <property type="protein sequence ID" value="KAK7030590.1"/>
    <property type="molecule type" value="Genomic_DNA"/>
</dbReference>
<dbReference type="Proteomes" id="UP001362999">
    <property type="component" value="Unassembled WGS sequence"/>
</dbReference>
<sequence length="225" mass="25214">MILRTSGERTGEENYRIIMIASCDPRVVRTSVRDPAHVGENALSTTLIKFLDVAQPKVNPSGARRLEVELDSAIRFLTVNALFGVQDNEMSPLFFESSRALVLTILYAYTPSSVVLFNFNFLQSTTFYNYNYNWPTYTSREHAAPPPFFPQVGSPHFPLFSLVNAVPQRHLINLASQSSTSPSSLRLQSASISPFYFSPSALRYSTSSLFQYNLYTNTAAFLLGK</sequence>
<evidence type="ECO:0000313" key="2">
    <source>
        <dbReference type="Proteomes" id="UP001362999"/>
    </source>
</evidence>
<gene>
    <name evidence="1" type="ORF">R3P38DRAFT_3353398</name>
</gene>
<dbReference type="AlphaFoldDB" id="A0AAW0BUK2"/>
<organism evidence="1 2">
    <name type="scientific">Favolaschia claudopus</name>
    <dbReference type="NCBI Taxonomy" id="2862362"/>
    <lineage>
        <taxon>Eukaryota</taxon>
        <taxon>Fungi</taxon>
        <taxon>Dikarya</taxon>
        <taxon>Basidiomycota</taxon>
        <taxon>Agaricomycotina</taxon>
        <taxon>Agaricomycetes</taxon>
        <taxon>Agaricomycetidae</taxon>
        <taxon>Agaricales</taxon>
        <taxon>Marasmiineae</taxon>
        <taxon>Mycenaceae</taxon>
        <taxon>Favolaschia</taxon>
    </lineage>
</organism>
<proteinExistence type="predicted"/>
<evidence type="ECO:0000313" key="1">
    <source>
        <dbReference type="EMBL" id="KAK7030590.1"/>
    </source>
</evidence>
<name>A0AAW0BUK2_9AGAR</name>